<feature type="domain" description="HPt" evidence="1">
    <location>
        <begin position="40"/>
        <end position="74"/>
    </location>
</feature>
<dbReference type="InterPro" id="IPR036641">
    <property type="entry name" value="HPT_dom_sf"/>
</dbReference>
<evidence type="ECO:0000313" key="3">
    <source>
        <dbReference type="Proteomes" id="UP001065549"/>
    </source>
</evidence>
<sequence>MAVLKEIFKKYGADYETTMSRFMGNEQMYLRILAMLPRDENLHKLDHALQAGDYQAAFDAAHTLKGMAGNLGLRSSLFSFFRSFFYLL</sequence>
<dbReference type="RefSeq" id="WP_148394652.1">
    <property type="nucleotide sequence ID" value="NZ_JAOSHN010000007.1"/>
</dbReference>
<comment type="caution">
    <text evidence="2">The sequence shown here is derived from an EMBL/GenBank/DDBJ whole genome shotgun (WGS) entry which is preliminary data.</text>
</comment>
<evidence type="ECO:0000259" key="1">
    <source>
        <dbReference type="Pfam" id="PF01627"/>
    </source>
</evidence>
<dbReference type="AlphaFoldDB" id="A0A9J6QX14"/>
<proteinExistence type="predicted"/>
<evidence type="ECO:0000313" key="2">
    <source>
        <dbReference type="EMBL" id="MCU7379992.1"/>
    </source>
</evidence>
<dbReference type="InterPro" id="IPR008207">
    <property type="entry name" value="Sig_transdc_His_kin_Hpt_dom"/>
</dbReference>
<dbReference type="Gene3D" id="1.20.120.160">
    <property type="entry name" value="HPT domain"/>
    <property type="match status" value="1"/>
</dbReference>
<dbReference type="Pfam" id="PF01627">
    <property type="entry name" value="Hpt"/>
    <property type="match status" value="1"/>
</dbReference>
<dbReference type="Proteomes" id="UP001065549">
    <property type="component" value="Unassembled WGS sequence"/>
</dbReference>
<dbReference type="SUPFAM" id="SSF47226">
    <property type="entry name" value="Histidine-containing phosphotransfer domain, HPT domain"/>
    <property type="match status" value="1"/>
</dbReference>
<reference evidence="2" key="1">
    <citation type="submission" date="2022-09" db="EMBL/GenBank/DDBJ databases">
        <title>Culturomic study of gut microbiota in children with autism spectrum disorder.</title>
        <authorList>
            <person name="Efimov B.A."/>
            <person name="Chaplin A.V."/>
            <person name="Sokolova S.R."/>
            <person name="Pikina A.P."/>
            <person name="Korzhanova M."/>
            <person name="Belova V."/>
            <person name="Korostin D."/>
        </authorList>
    </citation>
    <scope>NUCLEOTIDE SEQUENCE</scope>
    <source>
        <strain evidence="2">ASD5510</strain>
    </source>
</reference>
<accession>A0A9J6QX14</accession>
<gene>
    <name evidence="2" type="ORF">OBO34_16755</name>
</gene>
<keyword evidence="3" id="KW-1185">Reference proteome</keyword>
<organism evidence="2 3">
    <name type="scientific">Hominibacterium faecale</name>
    <dbReference type="NCBI Taxonomy" id="2839743"/>
    <lineage>
        <taxon>Bacteria</taxon>
        <taxon>Bacillati</taxon>
        <taxon>Bacillota</taxon>
        <taxon>Clostridia</taxon>
        <taxon>Peptostreptococcales</taxon>
        <taxon>Anaerovoracaceae</taxon>
        <taxon>Hominibacterium</taxon>
    </lineage>
</organism>
<dbReference type="GO" id="GO:0000160">
    <property type="term" value="P:phosphorelay signal transduction system"/>
    <property type="evidence" value="ECO:0007669"/>
    <property type="project" value="InterPro"/>
</dbReference>
<dbReference type="EMBL" id="JAOSHN010000007">
    <property type="protein sequence ID" value="MCU7379992.1"/>
    <property type="molecule type" value="Genomic_DNA"/>
</dbReference>
<protein>
    <submittedName>
        <fullName evidence="2">Hpt domain-containing protein</fullName>
    </submittedName>
</protein>
<name>A0A9J6QX14_9FIRM</name>